<evidence type="ECO:0000256" key="2">
    <source>
        <dbReference type="ARBA" id="ARBA00022448"/>
    </source>
</evidence>
<dbReference type="Pfam" id="PF01618">
    <property type="entry name" value="MotA_ExbB"/>
    <property type="match status" value="1"/>
</dbReference>
<dbReference type="GO" id="GO:0005886">
    <property type="term" value="C:plasma membrane"/>
    <property type="evidence" value="ECO:0007669"/>
    <property type="project" value="UniProtKB-SubCell"/>
</dbReference>
<evidence type="ECO:0000256" key="6">
    <source>
        <dbReference type="ARBA" id="ARBA00022989"/>
    </source>
</evidence>
<evidence type="ECO:0000313" key="12">
    <source>
        <dbReference type="EMBL" id="RVU49709.1"/>
    </source>
</evidence>
<evidence type="ECO:0000256" key="7">
    <source>
        <dbReference type="ARBA" id="ARBA00023136"/>
    </source>
</evidence>
<keyword evidence="4 10" id="KW-0812">Transmembrane</keyword>
<evidence type="ECO:0000256" key="4">
    <source>
        <dbReference type="ARBA" id="ARBA00022692"/>
    </source>
</evidence>
<reference evidence="12 13" key="1">
    <citation type="submission" date="2019-01" db="EMBL/GenBank/DDBJ databases">
        <authorList>
            <person name="Chen W.-M."/>
        </authorList>
    </citation>
    <scope>NUCLEOTIDE SEQUENCE [LARGE SCALE GENOMIC DNA]</scope>
    <source>
        <strain evidence="12 13">KYPY4</strain>
    </source>
</reference>
<protein>
    <submittedName>
        <fullName evidence="12">MotA/TolQ/ExbB proton channel family protein</fullName>
    </submittedName>
</protein>
<evidence type="ECO:0000313" key="13">
    <source>
        <dbReference type="Proteomes" id="UP000285575"/>
    </source>
</evidence>
<dbReference type="RefSeq" id="WP_128227342.1">
    <property type="nucleotide sequence ID" value="NZ_SACR01000001.1"/>
</dbReference>
<name>A0A437RSH9_9BURK</name>
<organism evidence="12 13">
    <name type="scientific">Rubrivivax rivuli</name>
    <dbReference type="NCBI Taxonomy" id="1862385"/>
    <lineage>
        <taxon>Bacteria</taxon>
        <taxon>Pseudomonadati</taxon>
        <taxon>Pseudomonadota</taxon>
        <taxon>Betaproteobacteria</taxon>
        <taxon>Burkholderiales</taxon>
        <taxon>Sphaerotilaceae</taxon>
        <taxon>Rubrivivax</taxon>
    </lineage>
</organism>
<evidence type="ECO:0000259" key="11">
    <source>
        <dbReference type="Pfam" id="PF01618"/>
    </source>
</evidence>
<feature type="transmembrane region" description="Helical" evidence="10">
    <location>
        <begin position="158"/>
        <end position="180"/>
    </location>
</feature>
<feature type="transmembrane region" description="Helical" evidence="10">
    <location>
        <begin position="117"/>
        <end position="138"/>
    </location>
</feature>
<evidence type="ECO:0000256" key="8">
    <source>
        <dbReference type="RuleBase" id="RU004057"/>
    </source>
</evidence>
<comment type="subcellular location">
    <subcellularLocation>
        <location evidence="1">Cell membrane</location>
        <topology evidence="1">Multi-pass membrane protein</topology>
    </subcellularLocation>
    <subcellularLocation>
        <location evidence="8">Membrane</location>
        <topology evidence="8">Multi-pass membrane protein</topology>
    </subcellularLocation>
</comment>
<feature type="domain" description="MotA/TolQ/ExbB proton channel" evidence="11">
    <location>
        <begin position="73"/>
        <end position="196"/>
    </location>
</feature>
<dbReference type="InterPro" id="IPR050790">
    <property type="entry name" value="ExbB/TolQ_transport"/>
</dbReference>
<keyword evidence="2 8" id="KW-0813">Transport</keyword>
<dbReference type="GO" id="GO:0017038">
    <property type="term" value="P:protein import"/>
    <property type="evidence" value="ECO:0007669"/>
    <property type="project" value="TreeGrafter"/>
</dbReference>
<evidence type="ECO:0000256" key="10">
    <source>
        <dbReference type="SAM" id="Phobius"/>
    </source>
</evidence>
<dbReference type="InterPro" id="IPR002898">
    <property type="entry name" value="MotA_ExbB_proton_chnl"/>
</dbReference>
<evidence type="ECO:0000256" key="3">
    <source>
        <dbReference type="ARBA" id="ARBA00022475"/>
    </source>
</evidence>
<comment type="caution">
    <text evidence="12">The sequence shown here is derived from an EMBL/GenBank/DDBJ whole genome shotgun (WGS) entry which is preliminary data.</text>
</comment>
<evidence type="ECO:0000256" key="9">
    <source>
        <dbReference type="SAM" id="MobiDB-lite"/>
    </source>
</evidence>
<keyword evidence="6 10" id="KW-1133">Transmembrane helix</keyword>
<dbReference type="Proteomes" id="UP000285575">
    <property type="component" value="Unassembled WGS sequence"/>
</dbReference>
<feature type="transmembrane region" description="Helical" evidence="10">
    <location>
        <begin position="17"/>
        <end position="38"/>
    </location>
</feature>
<dbReference type="PANTHER" id="PTHR30625">
    <property type="entry name" value="PROTEIN TOLQ"/>
    <property type="match status" value="1"/>
</dbReference>
<sequence>MNTFNTVVKFFVDCGPFLYPSLAMMTIGLAIAIERFIFLRRARSENRKLWDQLLPTLQAGKFKEAAGMVANSEAAIGKIVSHGLARMASARRREDIDHAMEEGMMEIVPRLEKRTHYIATFANTITLVGLLGTIIGLIKGFTAVAQVNPAEKAELLSASISVAMNNTAFALMVAIPFLLIHAFLQARASEIVDSLEAAKITFLNLVQRLAGEQPRDQREPSSPSPAMRAMGAGLAD</sequence>
<evidence type="ECO:0000256" key="1">
    <source>
        <dbReference type="ARBA" id="ARBA00004651"/>
    </source>
</evidence>
<evidence type="ECO:0000256" key="5">
    <source>
        <dbReference type="ARBA" id="ARBA00022927"/>
    </source>
</evidence>
<dbReference type="AlphaFoldDB" id="A0A437RSH9"/>
<comment type="similarity">
    <text evidence="8">Belongs to the exbB/tolQ family.</text>
</comment>
<accession>A0A437RSH9</accession>
<keyword evidence="3" id="KW-1003">Cell membrane</keyword>
<dbReference type="EMBL" id="SACR01000001">
    <property type="protein sequence ID" value="RVU49709.1"/>
    <property type="molecule type" value="Genomic_DNA"/>
</dbReference>
<keyword evidence="13" id="KW-1185">Reference proteome</keyword>
<dbReference type="OrthoDB" id="5728265at2"/>
<feature type="region of interest" description="Disordered" evidence="9">
    <location>
        <begin position="211"/>
        <end position="236"/>
    </location>
</feature>
<dbReference type="PANTHER" id="PTHR30625:SF15">
    <property type="entry name" value="BIOPOLYMER TRANSPORT PROTEIN EXBB"/>
    <property type="match status" value="1"/>
</dbReference>
<keyword evidence="7 10" id="KW-0472">Membrane</keyword>
<keyword evidence="5 8" id="KW-0653">Protein transport</keyword>
<proteinExistence type="inferred from homology"/>
<gene>
    <name evidence="12" type="ORF">EOE66_03920</name>
</gene>